<dbReference type="PROSITE" id="PS50020">
    <property type="entry name" value="WW_DOMAIN_2"/>
    <property type="match status" value="1"/>
</dbReference>
<protein>
    <recommendedName>
        <fullName evidence="5">WW domain-containing protein</fullName>
    </recommendedName>
</protein>
<dbReference type="Gene3D" id="2.20.70.10">
    <property type="match status" value="1"/>
</dbReference>
<dbReference type="InterPro" id="IPR051105">
    <property type="entry name" value="WWC/KIBRA_Hippo_Reg"/>
</dbReference>
<gene>
    <name evidence="6" type="ORF">SELMODRAFT_407839</name>
</gene>
<evidence type="ECO:0000259" key="5">
    <source>
        <dbReference type="PROSITE" id="PS50020"/>
    </source>
</evidence>
<keyword evidence="7" id="KW-1185">Reference proteome</keyword>
<dbReference type="PANTHER" id="PTHR14791:SF29">
    <property type="entry name" value="PROTEIN KIBRA"/>
    <property type="match status" value="1"/>
</dbReference>
<evidence type="ECO:0000256" key="4">
    <source>
        <dbReference type="SAM" id="MobiDB-lite"/>
    </source>
</evidence>
<dbReference type="EMBL" id="GL377572">
    <property type="protein sequence ID" value="EFJ32744.1"/>
    <property type="molecule type" value="Genomic_DNA"/>
</dbReference>
<dbReference type="Gramene" id="EFJ32744">
    <property type="protein sequence ID" value="EFJ32744"/>
    <property type="gene ID" value="SELMODRAFT_407839"/>
</dbReference>
<name>D8R4X8_SELML</name>
<evidence type="ECO:0000256" key="3">
    <source>
        <dbReference type="ARBA" id="ARBA00022553"/>
    </source>
</evidence>
<evidence type="ECO:0000313" key="6">
    <source>
        <dbReference type="EMBL" id="EFJ32744.1"/>
    </source>
</evidence>
<comment type="subcellular location">
    <subcellularLocation>
        <location evidence="1">Cytoplasm</location>
    </subcellularLocation>
</comment>
<dbReference type="HOGENOM" id="CLU_1020833_0_0_1"/>
<evidence type="ECO:0000313" key="7">
    <source>
        <dbReference type="Proteomes" id="UP000001514"/>
    </source>
</evidence>
<organism evidence="7">
    <name type="scientific">Selaginella moellendorffii</name>
    <name type="common">Spikemoss</name>
    <dbReference type="NCBI Taxonomy" id="88036"/>
    <lineage>
        <taxon>Eukaryota</taxon>
        <taxon>Viridiplantae</taxon>
        <taxon>Streptophyta</taxon>
        <taxon>Embryophyta</taxon>
        <taxon>Tracheophyta</taxon>
        <taxon>Lycopodiopsida</taxon>
        <taxon>Selaginellales</taxon>
        <taxon>Selaginellaceae</taxon>
        <taxon>Selaginella</taxon>
    </lineage>
</organism>
<dbReference type="SUPFAM" id="SSF51045">
    <property type="entry name" value="WW domain"/>
    <property type="match status" value="1"/>
</dbReference>
<feature type="region of interest" description="Disordered" evidence="4">
    <location>
        <begin position="1"/>
        <end position="46"/>
    </location>
</feature>
<dbReference type="InterPro" id="IPR036020">
    <property type="entry name" value="WW_dom_sf"/>
</dbReference>
<proteinExistence type="predicted"/>
<keyword evidence="2" id="KW-0963">Cytoplasm</keyword>
<dbReference type="Proteomes" id="UP000001514">
    <property type="component" value="Unassembled WGS sequence"/>
</dbReference>
<dbReference type="AlphaFoldDB" id="D8R4X8"/>
<evidence type="ECO:0000256" key="2">
    <source>
        <dbReference type="ARBA" id="ARBA00022490"/>
    </source>
</evidence>
<sequence>MEPLLRRNSRVSERKEEERKGCGKREALLREETQKKERRLETSNPSMELLHLNQHEFTDAGLSLAPPSSFCFQPMPSFVRTPAAAATTEESSSSAGAEVINGSRKRKIDDHRNAAAVNIPDRDLQLDVHGARNLNSWPMRDVSLHLSAQPLPEGWEQCLDLKAGEMYYFNKALGLRTRDDPRKGFDWSSSNSSHPLAAAKGMASLLEMNNTYRMALAQLQQQRYRYHQVVQRHLDLSRNLSCTCASCSWKRQFGRNHHDASGAMVQRKRG</sequence>
<dbReference type="InterPro" id="IPR001202">
    <property type="entry name" value="WW_dom"/>
</dbReference>
<accession>D8R4X8</accession>
<dbReference type="GO" id="GO:0005737">
    <property type="term" value="C:cytoplasm"/>
    <property type="evidence" value="ECO:0007669"/>
    <property type="project" value="UniProtKB-SubCell"/>
</dbReference>
<dbReference type="PANTHER" id="PTHR14791">
    <property type="entry name" value="BOMB/KIRA PROTEINS"/>
    <property type="match status" value="1"/>
</dbReference>
<dbReference type="InParanoid" id="D8R4X8"/>
<keyword evidence="3" id="KW-0597">Phosphoprotein</keyword>
<feature type="compositionally biased region" description="Basic and acidic residues" evidence="4">
    <location>
        <begin position="10"/>
        <end position="41"/>
    </location>
</feature>
<evidence type="ECO:0000256" key="1">
    <source>
        <dbReference type="ARBA" id="ARBA00004496"/>
    </source>
</evidence>
<feature type="region of interest" description="Disordered" evidence="4">
    <location>
        <begin position="86"/>
        <end position="108"/>
    </location>
</feature>
<feature type="compositionally biased region" description="Low complexity" evidence="4">
    <location>
        <begin position="86"/>
        <end position="98"/>
    </location>
</feature>
<dbReference type="KEGG" id="smo:SELMODRAFT_407839"/>
<reference evidence="6 7" key="1">
    <citation type="journal article" date="2011" name="Science">
        <title>The Selaginella genome identifies genetic changes associated with the evolution of vascular plants.</title>
        <authorList>
            <person name="Banks J.A."/>
            <person name="Nishiyama T."/>
            <person name="Hasebe M."/>
            <person name="Bowman J.L."/>
            <person name="Gribskov M."/>
            <person name="dePamphilis C."/>
            <person name="Albert V.A."/>
            <person name="Aono N."/>
            <person name="Aoyama T."/>
            <person name="Ambrose B.A."/>
            <person name="Ashton N.W."/>
            <person name="Axtell M.J."/>
            <person name="Barker E."/>
            <person name="Barker M.S."/>
            <person name="Bennetzen J.L."/>
            <person name="Bonawitz N.D."/>
            <person name="Chapple C."/>
            <person name="Cheng C."/>
            <person name="Correa L.G."/>
            <person name="Dacre M."/>
            <person name="DeBarry J."/>
            <person name="Dreyer I."/>
            <person name="Elias M."/>
            <person name="Engstrom E.M."/>
            <person name="Estelle M."/>
            <person name="Feng L."/>
            <person name="Finet C."/>
            <person name="Floyd S.K."/>
            <person name="Frommer W.B."/>
            <person name="Fujita T."/>
            <person name="Gramzow L."/>
            <person name="Gutensohn M."/>
            <person name="Harholt J."/>
            <person name="Hattori M."/>
            <person name="Heyl A."/>
            <person name="Hirai T."/>
            <person name="Hiwatashi Y."/>
            <person name="Ishikawa M."/>
            <person name="Iwata M."/>
            <person name="Karol K.G."/>
            <person name="Koehler B."/>
            <person name="Kolukisaoglu U."/>
            <person name="Kubo M."/>
            <person name="Kurata T."/>
            <person name="Lalonde S."/>
            <person name="Li K."/>
            <person name="Li Y."/>
            <person name="Litt A."/>
            <person name="Lyons E."/>
            <person name="Manning G."/>
            <person name="Maruyama T."/>
            <person name="Michael T.P."/>
            <person name="Mikami K."/>
            <person name="Miyazaki S."/>
            <person name="Morinaga S."/>
            <person name="Murata T."/>
            <person name="Mueller-Roeber B."/>
            <person name="Nelson D.R."/>
            <person name="Obara M."/>
            <person name="Oguri Y."/>
            <person name="Olmstead R.G."/>
            <person name="Onodera N."/>
            <person name="Petersen B.L."/>
            <person name="Pils B."/>
            <person name="Prigge M."/>
            <person name="Rensing S.A."/>
            <person name="Riano-Pachon D.M."/>
            <person name="Roberts A.W."/>
            <person name="Sato Y."/>
            <person name="Scheller H.V."/>
            <person name="Schulz B."/>
            <person name="Schulz C."/>
            <person name="Shakirov E.V."/>
            <person name="Shibagaki N."/>
            <person name="Shinohara N."/>
            <person name="Shippen D.E."/>
            <person name="Soerensen I."/>
            <person name="Sotooka R."/>
            <person name="Sugimoto N."/>
            <person name="Sugita M."/>
            <person name="Sumikawa N."/>
            <person name="Tanurdzic M."/>
            <person name="Theissen G."/>
            <person name="Ulvskov P."/>
            <person name="Wakazuki S."/>
            <person name="Weng J.K."/>
            <person name="Willats W.W."/>
            <person name="Wipf D."/>
            <person name="Wolf P.G."/>
            <person name="Yang L."/>
            <person name="Zimmer A.D."/>
            <person name="Zhu Q."/>
            <person name="Mitros T."/>
            <person name="Hellsten U."/>
            <person name="Loque D."/>
            <person name="Otillar R."/>
            <person name="Salamov A."/>
            <person name="Schmutz J."/>
            <person name="Shapiro H."/>
            <person name="Lindquist E."/>
            <person name="Lucas S."/>
            <person name="Rokhsar D."/>
            <person name="Grigoriev I.V."/>
        </authorList>
    </citation>
    <scope>NUCLEOTIDE SEQUENCE [LARGE SCALE GENOMIC DNA]</scope>
</reference>
<feature type="domain" description="WW" evidence="5">
    <location>
        <begin position="149"/>
        <end position="183"/>
    </location>
</feature>